<dbReference type="GO" id="GO:0005524">
    <property type="term" value="F:ATP binding"/>
    <property type="evidence" value="ECO:0007669"/>
    <property type="project" value="UniProtKB-KW"/>
</dbReference>
<reference evidence="8" key="1">
    <citation type="journal article" date="2014" name="Int. J. Syst. Evol. Microbiol.">
        <title>Complete genome sequence of Corynebacterium casei LMG S-19264T (=DSM 44701T), isolated from a smear-ripened cheese.</title>
        <authorList>
            <consortium name="US DOE Joint Genome Institute (JGI-PGF)"/>
            <person name="Walter F."/>
            <person name="Albersmeier A."/>
            <person name="Kalinowski J."/>
            <person name="Ruckert C."/>
        </authorList>
    </citation>
    <scope>NUCLEOTIDE SEQUENCE</scope>
    <source>
        <strain evidence="8">CGMCC 1.15533</strain>
    </source>
</reference>
<dbReference type="Pfam" id="PF01256">
    <property type="entry name" value="Carb_kinase"/>
    <property type="match status" value="1"/>
</dbReference>
<dbReference type="Proteomes" id="UP000660801">
    <property type="component" value="Unassembled WGS sequence"/>
</dbReference>
<dbReference type="InterPro" id="IPR000631">
    <property type="entry name" value="CARKD"/>
</dbReference>
<comment type="similarity">
    <text evidence="6">Belongs to the NnrD/CARKD family.</text>
</comment>
<dbReference type="InterPro" id="IPR017953">
    <property type="entry name" value="Carbohydrate_kinase_pred_CS"/>
</dbReference>
<keyword evidence="5 6" id="KW-0456">Lyase</keyword>
<dbReference type="AlphaFoldDB" id="A0A917A767"/>
<comment type="cofactor">
    <cofactor evidence="6">
        <name>Mg(2+)</name>
        <dbReference type="ChEBI" id="CHEBI:18420"/>
    </cofactor>
</comment>
<feature type="domain" description="YjeF C-terminal" evidence="7">
    <location>
        <begin position="1"/>
        <end position="251"/>
    </location>
</feature>
<dbReference type="GO" id="GO:0052855">
    <property type="term" value="F:ADP-dependent NAD(P)H-hydrate dehydratase activity"/>
    <property type="evidence" value="ECO:0007669"/>
    <property type="project" value="UniProtKB-UniRule"/>
</dbReference>
<dbReference type="Gene3D" id="3.40.1190.20">
    <property type="match status" value="1"/>
</dbReference>
<keyword evidence="9" id="KW-1185">Reference proteome</keyword>
<evidence type="ECO:0000256" key="1">
    <source>
        <dbReference type="ARBA" id="ARBA00022741"/>
    </source>
</evidence>
<reference evidence="8" key="2">
    <citation type="submission" date="2020-09" db="EMBL/GenBank/DDBJ databases">
        <authorList>
            <person name="Sun Q."/>
            <person name="Zhou Y."/>
        </authorList>
    </citation>
    <scope>NUCLEOTIDE SEQUENCE</scope>
    <source>
        <strain evidence="8">CGMCC 1.15533</strain>
    </source>
</reference>
<feature type="binding site" evidence="6">
    <location>
        <position position="125"/>
    </location>
    <ligand>
        <name>(6S)-NADPHX</name>
        <dbReference type="ChEBI" id="CHEBI:64076"/>
    </ligand>
</feature>
<feature type="binding site" evidence="6">
    <location>
        <position position="191"/>
    </location>
    <ligand>
        <name>AMP</name>
        <dbReference type="ChEBI" id="CHEBI:456215"/>
    </ligand>
</feature>
<dbReference type="GO" id="GO:0110051">
    <property type="term" value="P:metabolite repair"/>
    <property type="evidence" value="ECO:0007669"/>
    <property type="project" value="TreeGrafter"/>
</dbReference>
<keyword evidence="4 6" id="KW-0520">NAD</keyword>
<comment type="function">
    <text evidence="6">Catalyzes the dehydration of the S-form of NAD(P)HX at the expense of ADP, which is converted to AMP. Together with NAD(P)HX epimerase, which catalyzes the epimerization of the S- and R-forms, the enzyme allows the repair of both epimers of NAD(P)HX, a damaged form of NAD(P)H that is a result of enzymatic or heat-dependent hydration.</text>
</comment>
<keyword evidence="3 6" id="KW-0521">NADP</keyword>
<proteinExistence type="inferred from homology"/>
<evidence type="ECO:0000256" key="4">
    <source>
        <dbReference type="ARBA" id="ARBA00023027"/>
    </source>
</evidence>
<dbReference type="PANTHER" id="PTHR12592">
    <property type="entry name" value="ATP-DEPENDENT (S)-NAD(P)H-HYDRATE DEHYDRATASE FAMILY MEMBER"/>
    <property type="match status" value="1"/>
</dbReference>
<dbReference type="GO" id="GO:0046496">
    <property type="term" value="P:nicotinamide nucleotide metabolic process"/>
    <property type="evidence" value="ECO:0007669"/>
    <property type="project" value="UniProtKB-UniRule"/>
</dbReference>
<comment type="catalytic activity">
    <reaction evidence="6">
        <text>(6S)-NADPHX + ADP = AMP + phosphate + NADPH + H(+)</text>
        <dbReference type="Rhea" id="RHEA:32235"/>
        <dbReference type="ChEBI" id="CHEBI:15378"/>
        <dbReference type="ChEBI" id="CHEBI:43474"/>
        <dbReference type="ChEBI" id="CHEBI:57783"/>
        <dbReference type="ChEBI" id="CHEBI:64076"/>
        <dbReference type="ChEBI" id="CHEBI:456215"/>
        <dbReference type="ChEBI" id="CHEBI:456216"/>
        <dbReference type="EC" id="4.2.1.136"/>
    </reaction>
</comment>
<comment type="catalytic activity">
    <reaction evidence="6">
        <text>(6S)-NADHX + ADP = AMP + phosphate + NADH + H(+)</text>
        <dbReference type="Rhea" id="RHEA:32223"/>
        <dbReference type="ChEBI" id="CHEBI:15378"/>
        <dbReference type="ChEBI" id="CHEBI:43474"/>
        <dbReference type="ChEBI" id="CHEBI:57945"/>
        <dbReference type="ChEBI" id="CHEBI:64074"/>
        <dbReference type="ChEBI" id="CHEBI:456215"/>
        <dbReference type="ChEBI" id="CHEBI:456216"/>
        <dbReference type="EC" id="4.2.1.136"/>
    </reaction>
</comment>
<organism evidence="8 9">
    <name type="scientific">Streptococcus himalayensis</name>
    <dbReference type="NCBI Taxonomy" id="1888195"/>
    <lineage>
        <taxon>Bacteria</taxon>
        <taxon>Bacillati</taxon>
        <taxon>Bacillota</taxon>
        <taxon>Bacilli</taxon>
        <taxon>Lactobacillales</taxon>
        <taxon>Streptococcaceae</taxon>
        <taxon>Streptococcus</taxon>
    </lineage>
</organism>
<dbReference type="SUPFAM" id="SSF53613">
    <property type="entry name" value="Ribokinase-like"/>
    <property type="match status" value="1"/>
</dbReference>
<dbReference type="EMBL" id="BMJN01000015">
    <property type="protein sequence ID" value="GGE31224.1"/>
    <property type="molecule type" value="Genomic_DNA"/>
</dbReference>
<dbReference type="GO" id="GO:0052856">
    <property type="term" value="F:NAD(P)HX epimerase activity"/>
    <property type="evidence" value="ECO:0007669"/>
    <property type="project" value="TreeGrafter"/>
</dbReference>
<protein>
    <recommendedName>
        <fullName evidence="6">ADP-dependent (S)-NAD(P)H-hydrate dehydratase</fullName>
        <ecNumber evidence="6">4.2.1.136</ecNumber>
    </recommendedName>
    <alternativeName>
        <fullName evidence="6">ADP-dependent NAD(P)HX dehydratase</fullName>
    </alternativeName>
</protein>
<gene>
    <name evidence="6 8" type="primary">nnrD</name>
    <name evidence="8" type="ORF">GCM10011510_10630</name>
</gene>
<dbReference type="EC" id="4.2.1.136" evidence="6"/>
<feature type="binding site" evidence="6">
    <location>
        <position position="192"/>
    </location>
    <ligand>
        <name>(6S)-NADPHX</name>
        <dbReference type="ChEBI" id="CHEBI:64076"/>
    </ligand>
</feature>
<evidence type="ECO:0000313" key="9">
    <source>
        <dbReference type="Proteomes" id="UP000660801"/>
    </source>
</evidence>
<dbReference type="InterPro" id="IPR029056">
    <property type="entry name" value="Ribokinase-like"/>
</dbReference>
<comment type="caution">
    <text evidence="8">The sequence shown here is derived from an EMBL/GenBank/DDBJ whole genome shotgun (WGS) entry which is preliminary data.</text>
</comment>
<dbReference type="PANTHER" id="PTHR12592:SF0">
    <property type="entry name" value="ATP-DEPENDENT (S)-NAD(P)H-HYDRATE DEHYDRATASE"/>
    <property type="match status" value="1"/>
</dbReference>
<evidence type="ECO:0000313" key="8">
    <source>
        <dbReference type="EMBL" id="GGE31224.1"/>
    </source>
</evidence>
<name>A0A917A767_9STRE</name>
<evidence type="ECO:0000256" key="3">
    <source>
        <dbReference type="ARBA" id="ARBA00022857"/>
    </source>
</evidence>
<feature type="binding site" evidence="6">
    <location>
        <position position="74"/>
    </location>
    <ligand>
        <name>(6S)-NADPHX</name>
        <dbReference type="ChEBI" id="CHEBI:64076"/>
    </ligand>
</feature>
<comment type="subunit">
    <text evidence="6">Homotetramer.</text>
</comment>
<dbReference type="PROSITE" id="PS51383">
    <property type="entry name" value="YJEF_C_3"/>
    <property type="match status" value="1"/>
</dbReference>
<sequence>MLLIGGTYPYGGAIFMAARAAVSSGAGLVTVATERAHLPALHASLPEAMGMDFQEEDLLCSQIKKADVILIGPGLALGNREQACFDLVIKEVRQGQILILDGGAIQFVKQHGMTALPAGCILTPHQKEWEVLSGLAIEEQNDRANLGALERFPSDVILVQKSQETTVYQKGQEDVARLLIGGPHQATGGMGDTLAGMIAGFAGQFPQVSLRERVEAAVYLHSAIAAELSETTYVTLPTAISQEIPRLMKQYASRSPQKD</sequence>
<evidence type="ECO:0000256" key="5">
    <source>
        <dbReference type="ARBA" id="ARBA00023239"/>
    </source>
</evidence>
<evidence type="ECO:0000256" key="6">
    <source>
        <dbReference type="HAMAP-Rule" id="MF_01965"/>
    </source>
</evidence>
<evidence type="ECO:0000259" key="7">
    <source>
        <dbReference type="PROSITE" id="PS51383"/>
    </source>
</evidence>
<feature type="binding site" evidence="6">
    <location>
        <begin position="161"/>
        <end position="165"/>
    </location>
    <ligand>
        <name>AMP</name>
        <dbReference type="ChEBI" id="CHEBI:456215"/>
    </ligand>
</feature>
<evidence type="ECO:0000256" key="2">
    <source>
        <dbReference type="ARBA" id="ARBA00022840"/>
    </source>
</evidence>
<feature type="binding site" evidence="6">
    <location>
        <position position="13"/>
    </location>
    <ligand>
        <name>(6S)-NADPHX</name>
        <dbReference type="ChEBI" id="CHEBI:64076"/>
    </ligand>
</feature>
<keyword evidence="2 6" id="KW-0067">ATP-binding</keyword>
<accession>A0A917A767</accession>
<keyword evidence="1 6" id="KW-0547">Nucleotide-binding</keyword>
<dbReference type="HAMAP" id="MF_01965">
    <property type="entry name" value="NADHX_dehydratase"/>
    <property type="match status" value="1"/>
</dbReference>
<dbReference type="PROSITE" id="PS01050">
    <property type="entry name" value="YJEF_C_2"/>
    <property type="match status" value="1"/>
</dbReference>
<dbReference type="CDD" id="cd01171">
    <property type="entry name" value="YXKO-related"/>
    <property type="match status" value="1"/>
</dbReference>